<evidence type="ECO:0000313" key="4">
    <source>
        <dbReference type="Proteomes" id="UP000054921"/>
    </source>
</evidence>
<evidence type="ECO:0000313" key="5">
    <source>
        <dbReference type="Proteomes" id="UP000277577"/>
    </source>
</evidence>
<dbReference type="Proteomes" id="UP000277577">
    <property type="component" value="Chromosome"/>
</dbReference>
<dbReference type="EMBL" id="LNXW01000013">
    <property type="protein sequence ID" value="KTC80466.1"/>
    <property type="molecule type" value="Genomic_DNA"/>
</dbReference>
<accession>A0A0W0SAV9</accession>
<sequence>MPYLKYSDSSKFIIEALTLEPNRIGMKKQGTDQSRPLDVISNEELTAPDKTAIDLFDLEEMMEFLLFSEDHGQNALTIRPKPSLLFYQEKDVQDIVRLLKLLFEQFKIALETKGVPVDNFTVTLNKNELVVCNNFIKAMISNNLFPKTNILNQQLENQPPRLTPFTTKPSPSVRNDKKEKEVEENGVEYVSDEVSGFNPSPFSLTKFFGWDS</sequence>
<feature type="compositionally biased region" description="Polar residues" evidence="1">
    <location>
        <begin position="164"/>
        <end position="173"/>
    </location>
</feature>
<keyword evidence="5" id="KW-1185">Reference proteome</keyword>
<reference evidence="2 4" key="1">
    <citation type="submission" date="2015-11" db="EMBL/GenBank/DDBJ databases">
        <title>Genomic analysis of 38 Legionella species identifies large and diverse effector repertoires.</title>
        <authorList>
            <person name="Burstein D."/>
            <person name="Amaro F."/>
            <person name="Zusman T."/>
            <person name="Lifshitz Z."/>
            <person name="Cohen O."/>
            <person name="Gilbert J.A."/>
            <person name="Pupko T."/>
            <person name="Shuman H.A."/>
            <person name="Segal G."/>
        </authorList>
    </citation>
    <scope>NUCLEOTIDE SEQUENCE [LARGE SCALE GENOMIC DNA]</scope>
    <source>
        <strain evidence="2 4">ORW</strain>
    </source>
</reference>
<dbReference type="EMBL" id="LR134173">
    <property type="protein sequence ID" value="VEB39212.1"/>
    <property type="molecule type" value="Genomic_DNA"/>
</dbReference>
<reference evidence="3 5" key="2">
    <citation type="submission" date="2018-12" db="EMBL/GenBank/DDBJ databases">
        <authorList>
            <consortium name="Pathogen Informatics"/>
        </authorList>
    </citation>
    <scope>NUCLEOTIDE SEQUENCE [LARGE SCALE GENOMIC DNA]</scope>
    <source>
        <strain evidence="3 5">NCTC11976</strain>
    </source>
</reference>
<name>A0A0W0SAV9_9GAMM</name>
<organism evidence="2 4">
    <name type="scientific">Legionella cherrii</name>
    <dbReference type="NCBI Taxonomy" id="28084"/>
    <lineage>
        <taxon>Bacteria</taxon>
        <taxon>Pseudomonadati</taxon>
        <taxon>Pseudomonadota</taxon>
        <taxon>Gammaproteobacteria</taxon>
        <taxon>Legionellales</taxon>
        <taxon>Legionellaceae</taxon>
        <taxon>Legionella</taxon>
    </lineage>
</organism>
<dbReference type="PATRIC" id="fig|28084.5.peg.2685"/>
<evidence type="ECO:0000313" key="2">
    <source>
        <dbReference type="EMBL" id="KTC80466.1"/>
    </source>
</evidence>
<proteinExistence type="predicted"/>
<evidence type="ECO:0000313" key="3">
    <source>
        <dbReference type="EMBL" id="VEB39212.1"/>
    </source>
</evidence>
<evidence type="ECO:0000256" key="1">
    <source>
        <dbReference type="SAM" id="MobiDB-lite"/>
    </source>
</evidence>
<dbReference type="AlphaFoldDB" id="A0A0W0SAV9"/>
<feature type="region of interest" description="Disordered" evidence="1">
    <location>
        <begin position="156"/>
        <end position="185"/>
    </location>
</feature>
<protein>
    <submittedName>
        <fullName evidence="2">Uncharacterized protein</fullName>
    </submittedName>
</protein>
<dbReference type="RefSeq" id="WP_028379788.1">
    <property type="nucleotide sequence ID" value="NZ_CAAAIT010000001.1"/>
</dbReference>
<dbReference type="Proteomes" id="UP000054921">
    <property type="component" value="Unassembled WGS sequence"/>
</dbReference>
<dbReference type="OrthoDB" id="5654036at2"/>
<gene>
    <name evidence="2" type="ORF">Lche_2486</name>
    <name evidence="3" type="ORF">NCTC11976_03130</name>
</gene>
<feature type="compositionally biased region" description="Basic and acidic residues" evidence="1">
    <location>
        <begin position="174"/>
        <end position="183"/>
    </location>
</feature>